<dbReference type="InterPro" id="IPR008964">
    <property type="entry name" value="Invasin/intimin_cell_adhesion"/>
</dbReference>
<dbReference type="RefSeq" id="WP_369896669.1">
    <property type="nucleotide sequence ID" value="NZ_JBGFFX010000017.1"/>
</dbReference>
<evidence type="ECO:0000313" key="3">
    <source>
        <dbReference type="Proteomes" id="UP001565243"/>
    </source>
</evidence>
<dbReference type="Pfam" id="PF02368">
    <property type="entry name" value="Big_2"/>
    <property type="match status" value="1"/>
</dbReference>
<protein>
    <submittedName>
        <fullName evidence="2">Ig domain-containing protein</fullName>
    </submittedName>
</protein>
<accession>A0ABV4EDN4</accession>
<gene>
    <name evidence="2" type="ORF">AB6T85_21765</name>
</gene>
<dbReference type="InterPro" id="IPR003343">
    <property type="entry name" value="Big_2"/>
</dbReference>
<dbReference type="EMBL" id="JBGFFX010000017">
    <property type="protein sequence ID" value="MEY8773040.1"/>
    <property type="molecule type" value="Genomic_DNA"/>
</dbReference>
<dbReference type="Gene3D" id="2.60.40.1080">
    <property type="match status" value="1"/>
</dbReference>
<feature type="domain" description="BIG2" evidence="1">
    <location>
        <begin position="577"/>
        <end position="654"/>
    </location>
</feature>
<dbReference type="SMART" id="SM00635">
    <property type="entry name" value="BID_2"/>
    <property type="match status" value="1"/>
</dbReference>
<comment type="caution">
    <text evidence="2">The sequence shown here is derived from an EMBL/GenBank/DDBJ whole genome shotgun (WGS) entry which is preliminary data.</text>
</comment>
<keyword evidence="3" id="KW-1185">Reference proteome</keyword>
<dbReference type="Proteomes" id="UP001565243">
    <property type="component" value="Unassembled WGS sequence"/>
</dbReference>
<evidence type="ECO:0000313" key="2">
    <source>
        <dbReference type="EMBL" id="MEY8773040.1"/>
    </source>
</evidence>
<evidence type="ECO:0000259" key="1">
    <source>
        <dbReference type="SMART" id="SM00635"/>
    </source>
</evidence>
<proteinExistence type="predicted"/>
<sequence>MSDISVFHKHEKNIAKLAGNVLAFTAHVPLSADMTADQQAQAITNAAMEDPMFESVDPLAVRQIAVPWAASVRGYIKQRGVNPPFDLLASAYNSMNNLIKSVAKPDVKFSGDGAAMLESVSKDMSTSQGVLKQAIFMAMVLPSQLGAATGDMCTFMPVERDENKFYEIYNIAGNDMGSFKKGQRMDQLSSGVFSQMGRIYMLDTATVDGTKVEYAIKVADHEAKSMPIKAGRVRILIDRVLFKAFDDGDGNINVNEEHPKGGSYIIAGAIDYAKGEVTLTFRDAPAKGTKIAIQAELDVENAPDIIPVINQAMKEHLMKPSQYVLAAEHSVQSMMDLQREFGLDLASMQFTSLTQWSSHEIDMKRLRKLAYHTIWDYEFDTALPEGQVWESWCQLFKTRVSSISRDIRDRTLKYGIRGGFAGGEAATFIKSLPASLFTPAPGYVESTYVQFMGTLFGTYRIFEVPSPVCEQMSADGYPFDASEILFYSRGDNLGEAGMVAGDAIPPIPFTHPTTSGLVNRQTLWGVSLNEVHPRNGHSYFARLKLTNKKAGALNPIDGNYVGKPDGGVSTASTATIAVQSVTMTPKTKSATVGTTFTLTPTFVPADATNQNYTLTSSDAAVVRVNANNELEALGAGTADVTLTTEDDGHTAVTTVTVKATV</sequence>
<name>A0ABV4EDN4_9GAMM</name>
<reference evidence="2 3" key="1">
    <citation type="submission" date="2024-07" db="EMBL/GenBank/DDBJ databases">
        <authorList>
            <person name="Hebao G."/>
        </authorList>
    </citation>
    <scope>NUCLEOTIDE SEQUENCE [LARGE SCALE GENOMIC DNA]</scope>
    <source>
        <strain evidence="2 3">ACCC 02193</strain>
    </source>
</reference>
<organism evidence="2 3">
    <name type="scientific">Erwinia aeris</name>
    <dbReference type="NCBI Taxonomy" id="3239803"/>
    <lineage>
        <taxon>Bacteria</taxon>
        <taxon>Pseudomonadati</taxon>
        <taxon>Pseudomonadota</taxon>
        <taxon>Gammaproteobacteria</taxon>
        <taxon>Enterobacterales</taxon>
        <taxon>Erwiniaceae</taxon>
        <taxon>Erwinia</taxon>
    </lineage>
</organism>
<dbReference type="SUPFAM" id="SSF49373">
    <property type="entry name" value="Invasin/intimin cell-adhesion fragments"/>
    <property type="match status" value="1"/>
</dbReference>